<proteinExistence type="predicted"/>
<evidence type="ECO:0000259" key="1">
    <source>
        <dbReference type="Pfam" id="PF04991"/>
    </source>
</evidence>
<dbReference type="InterPro" id="IPR052942">
    <property type="entry name" value="LPS_cholinephosphotransferase"/>
</dbReference>
<dbReference type="InterPro" id="IPR007074">
    <property type="entry name" value="LicD/FKTN/FKRP_NTP_transf"/>
</dbReference>
<evidence type="ECO:0000313" key="3">
    <source>
        <dbReference type="Proteomes" id="UP000604046"/>
    </source>
</evidence>
<protein>
    <recommendedName>
        <fullName evidence="1">LicD/FKTN/FKRP nucleotidyltransferase domain-containing protein</fullName>
    </recommendedName>
</protein>
<dbReference type="GO" id="GO:0009100">
    <property type="term" value="P:glycoprotein metabolic process"/>
    <property type="evidence" value="ECO:0007669"/>
    <property type="project" value="UniProtKB-ARBA"/>
</dbReference>
<dbReference type="Proteomes" id="UP000604046">
    <property type="component" value="Unassembled WGS sequence"/>
</dbReference>
<dbReference type="EMBL" id="CAJNDS010002590">
    <property type="protein sequence ID" value="CAE7536622.1"/>
    <property type="molecule type" value="Genomic_DNA"/>
</dbReference>
<sequence length="522" mass="59631">MEIWKLASRSFLAAIQRNISAVGIGALAESTLKQRRVEASQLAAKGLIDGIDFILPVDVQNSPKDINEAIFFKWNLLELLFHWVKYGTQWLEEIPTFSSRLLWQFYTCALPLRMFLFHVYRVFWPLLYCGLFRYQIAEPYREILVPDVDLTQFSTHALVKRVALLQSLPACDRTCFLDLSAAFAALALQAGQRDQETELHAYLAEVQVTLQSAFCEYIADCTRTRQNAELLRATCGFLHMVAELPLLKGKQIRVLEDPTLVLEETNFQVPAVANLQHEELGEPYEPHFTDEIEAPCVDKKNMEHISPARALRLYAMIHIVGQLLSRFGVDWFASHGTLLGAVRHGGQIPHDCDADLSILAKDLNVLRNASFMLALQRNGYQMDYLPVQHLFTVWRVDRQSSTEVRGARAVNNYLKYTPALHIFILFDFHETKSWRYETDRLKHEGWSIREEELFPLQLRSFGETSVPVPAKPEAYLDRMYGPDWPSTIRSMTALQDNEFYAPTALTSSGMALPTGPLPTLYN</sequence>
<dbReference type="Pfam" id="PF04991">
    <property type="entry name" value="LicD"/>
    <property type="match status" value="1"/>
</dbReference>
<feature type="domain" description="LicD/FKTN/FKRP nucleotidyltransferase" evidence="1">
    <location>
        <begin position="329"/>
        <end position="443"/>
    </location>
</feature>
<reference evidence="2" key="1">
    <citation type="submission" date="2021-02" db="EMBL/GenBank/DDBJ databases">
        <authorList>
            <person name="Dougan E. K."/>
            <person name="Rhodes N."/>
            <person name="Thang M."/>
            <person name="Chan C."/>
        </authorList>
    </citation>
    <scope>NUCLEOTIDE SEQUENCE</scope>
</reference>
<gene>
    <name evidence="2" type="ORF">SNAT2548_LOCUS30074</name>
</gene>
<comment type="caution">
    <text evidence="2">The sequence shown here is derived from an EMBL/GenBank/DDBJ whole genome shotgun (WGS) entry which is preliminary data.</text>
</comment>
<accession>A0A812TSR1</accession>
<dbReference type="PANTHER" id="PTHR43404">
    <property type="entry name" value="LIPOPOLYSACCHARIDE CHOLINEPHOSPHOTRANSFERASE LICD"/>
    <property type="match status" value="1"/>
</dbReference>
<dbReference type="OrthoDB" id="444255at2759"/>
<evidence type="ECO:0000313" key="2">
    <source>
        <dbReference type="EMBL" id="CAE7536622.1"/>
    </source>
</evidence>
<dbReference type="PANTHER" id="PTHR43404:SF2">
    <property type="entry name" value="LIPOPOLYSACCHARIDE CHOLINEPHOSPHOTRANSFERASE LICD"/>
    <property type="match status" value="1"/>
</dbReference>
<keyword evidence="3" id="KW-1185">Reference proteome</keyword>
<organism evidence="2 3">
    <name type="scientific">Symbiodinium natans</name>
    <dbReference type="NCBI Taxonomy" id="878477"/>
    <lineage>
        <taxon>Eukaryota</taxon>
        <taxon>Sar</taxon>
        <taxon>Alveolata</taxon>
        <taxon>Dinophyceae</taxon>
        <taxon>Suessiales</taxon>
        <taxon>Symbiodiniaceae</taxon>
        <taxon>Symbiodinium</taxon>
    </lineage>
</organism>
<name>A0A812TSR1_9DINO</name>
<dbReference type="AlphaFoldDB" id="A0A812TSR1"/>